<evidence type="ECO:0000313" key="1">
    <source>
        <dbReference type="EMBL" id="CAB5222695.1"/>
    </source>
</evidence>
<dbReference type="EMBL" id="LR798310">
    <property type="protein sequence ID" value="CAB5222695.1"/>
    <property type="molecule type" value="Genomic_DNA"/>
</dbReference>
<sequence length="87" mass="9892">MTVDNTMPALETWVRQITGELNVEQVAKTVAPPKEDVVAPYSVFLRMYDKVGLCAATNKRRASRCNVEFVFDGNTRKLKDVRMINED</sequence>
<gene>
    <name evidence="1" type="ORF">UFOVP367_33</name>
</gene>
<accession>A0A6J7X0L4</accession>
<reference evidence="1" key="1">
    <citation type="submission" date="2020-05" db="EMBL/GenBank/DDBJ databases">
        <authorList>
            <person name="Chiriac C."/>
            <person name="Salcher M."/>
            <person name="Ghai R."/>
            <person name="Kavagutti S V."/>
        </authorList>
    </citation>
    <scope>NUCLEOTIDE SEQUENCE</scope>
</reference>
<protein>
    <submittedName>
        <fullName evidence="1">Uncharacterized protein</fullName>
    </submittedName>
</protein>
<proteinExistence type="predicted"/>
<name>A0A6J7X0L4_9CAUD</name>
<organism evidence="1">
    <name type="scientific">uncultured Caudovirales phage</name>
    <dbReference type="NCBI Taxonomy" id="2100421"/>
    <lineage>
        <taxon>Viruses</taxon>
        <taxon>Duplodnaviria</taxon>
        <taxon>Heunggongvirae</taxon>
        <taxon>Uroviricota</taxon>
        <taxon>Caudoviricetes</taxon>
        <taxon>Peduoviridae</taxon>
        <taxon>Maltschvirus</taxon>
        <taxon>Maltschvirus maltsch</taxon>
    </lineage>
</organism>